<protein>
    <recommendedName>
        <fullName evidence="3">SWR1-complex protein 4</fullName>
    </recommendedName>
</protein>
<comment type="caution">
    <text evidence="11">The sequence shown here is derived from an EMBL/GenBank/DDBJ whole genome shotgun (WGS) entry which is preliminary data.</text>
</comment>
<dbReference type="CDD" id="cd11658">
    <property type="entry name" value="SANT_DMAP1_like"/>
    <property type="match status" value="1"/>
</dbReference>
<keyword evidence="12" id="KW-1185">Reference proteome</keyword>
<dbReference type="InterPro" id="IPR001005">
    <property type="entry name" value="SANT/Myb"/>
</dbReference>
<name>A0A9P6ETU5_9AGAR</name>
<dbReference type="FunFam" id="1.10.10.60:FF:000087">
    <property type="entry name" value="DNA methyltransferase 1-associated protein 1"/>
    <property type="match status" value="1"/>
</dbReference>
<evidence type="ECO:0000256" key="5">
    <source>
        <dbReference type="ARBA" id="ARBA00023015"/>
    </source>
</evidence>
<keyword evidence="6" id="KW-0804">Transcription</keyword>
<comment type="subcellular location">
    <subcellularLocation>
        <location evidence="1">Nucleus</location>
    </subcellularLocation>
</comment>
<dbReference type="InterPro" id="IPR027109">
    <property type="entry name" value="Swc4/Dmap1"/>
</dbReference>
<evidence type="ECO:0000256" key="2">
    <source>
        <dbReference type="ARBA" id="ARBA00006918"/>
    </source>
</evidence>
<comment type="function">
    <text evidence="8">Component of the SWR1 complex which mediates the ATP-dependent exchange of histone H2A for the H2A variant HZT1 leading to transcriptional regulation of selected genes by chromatin remodeling. Component of the NuA4 histone acetyltransferase complex which is involved in transcriptional activation of selected genes principally by acetylation of nucleosomal histone H4 and H2A. The NuA4 complex is also involved in DNA repair.</text>
</comment>
<dbReference type="PANTHER" id="PTHR12855:SF10">
    <property type="entry name" value="DNA METHYLTRANSFERASE 1-ASSOCIATED PROTEIN 1"/>
    <property type="match status" value="1"/>
</dbReference>
<dbReference type="SUPFAM" id="SSF46689">
    <property type="entry name" value="Homeodomain-like"/>
    <property type="match status" value="1"/>
</dbReference>
<evidence type="ECO:0000256" key="3">
    <source>
        <dbReference type="ARBA" id="ARBA00019132"/>
    </source>
</evidence>
<keyword evidence="7" id="KW-0539">Nucleus</keyword>
<feature type="compositionally biased region" description="Polar residues" evidence="9">
    <location>
        <begin position="487"/>
        <end position="498"/>
    </location>
</feature>
<dbReference type="SMART" id="SM00717">
    <property type="entry name" value="SANT"/>
    <property type="match status" value="1"/>
</dbReference>
<evidence type="ECO:0000256" key="4">
    <source>
        <dbReference type="ARBA" id="ARBA00022853"/>
    </source>
</evidence>
<evidence type="ECO:0000313" key="12">
    <source>
        <dbReference type="Proteomes" id="UP000807306"/>
    </source>
</evidence>
<accession>A0A9P6ETU5</accession>
<dbReference type="GO" id="GO:0000122">
    <property type="term" value="P:negative regulation of transcription by RNA polymerase II"/>
    <property type="evidence" value="ECO:0007669"/>
    <property type="project" value="TreeGrafter"/>
</dbReference>
<dbReference type="GO" id="GO:0035267">
    <property type="term" value="C:NuA4 histone acetyltransferase complex"/>
    <property type="evidence" value="ECO:0007669"/>
    <property type="project" value="InterPro"/>
</dbReference>
<dbReference type="EMBL" id="MU157825">
    <property type="protein sequence ID" value="KAF9534718.1"/>
    <property type="molecule type" value="Genomic_DNA"/>
</dbReference>
<sequence>MAASAADIRSALSLPENNAHAGPSQLKKPVQATTRKPEGISRELYSLIGPSAPSIAAQLAKPRLKQKPNFGVGGVKTKWELRTFKNSARNDGLQLQHWVQASEDPSAEYSFSKYNVPNNNYTYSQDEYTRYLDDQEWTKEETDYLFSVAQDYDLRWYIIHDRYEFPNGPQRTLEDLKDRYYSVCRKLVRNRPWPGDETSKTLLLASFQFDKDREMTRKRYLESLESRTPEQIAEEEALYIEVRRLEQNERKFKRDRENLLRTLAGMDSGLPDVMEDDIVSSGVLIGGESVYKSKKKKGTVEDSPATPSTATIPSIKKPNAPKNVVFDAQNCIIRTEAPPTAIATKAAHQPAFLRSFKIPAPKAALAPKINQALAELGISATRLVMPTRDNFAQLESLLDVTTHLVETKRLVDKADYDISVLKKRMEIREGSQVDGGGDGEDGMDIDGSQAGVDAEGETEEGDDGRAVSVMSGRSGRAGGRKHGRRSMSISSVDTTSTRAGIKRQKRS</sequence>
<dbReference type="GO" id="GO:0006281">
    <property type="term" value="P:DNA repair"/>
    <property type="evidence" value="ECO:0007669"/>
    <property type="project" value="InterPro"/>
</dbReference>
<feature type="region of interest" description="Disordered" evidence="9">
    <location>
        <begin position="429"/>
        <end position="507"/>
    </location>
</feature>
<organism evidence="11 12">
    <name type="scientific">Crepidotus variabilis</name>
    <dbReference type="NCBI Taxonomy" id="179855"/>
    <lineage>
        <taxon>Eukaryota</taxon>
        <taxon>Fungi</taxon>
        <taxon>Dikarya</taxon>
        <taxon>Basidiomycota</taxon>
        <taxon>Agaricomycotina</taxon>
        <taxon>Agaricomycetes</taxon>
        <taxon>Agaricomycetidae</taxon>
        <taxon>Agaricales</taxon>
        <taxon>Agaricineae</taxon>
        <taxon>Crepidotaceae</taxon>
        <taxon>Crepidotus</taxon>
    </lineage>
</organism>
<evidence type="ECO:0000256" key="1">
    <source>
        <dbReference type="ARBA" id="ARBA00004123"/>
    </source>
</evidence>
<dbReference type="Gene3D" id="1.10.10.60">
    <property type="entry name" value="Homeodomain-like"/>
    <property type="match status" value="1"/>
</dbReference>
<dbReference type="GO" id="GO:0003714">
    <property type="term" value="F:transcription corepressor activity"/>
    <property type="evidence" value="ECO:0007669"/>
    <property type="project" value="TreeGrafter"/>
</dbReference>
<evidence type="ECO:0000259" key="10">
    <source>
        <dbReference type="PROSITE" id="PS50090"/>
    </source>
</evidence>
<evidence type="ECO:0000256" key="9">
    <source>
        <dbReference type="SAM" id="MobiDB-lite"/>
    </source>
</evidence>
<dbReference type="PANTHER" id="PTHR12855">
    <property type="entry name" value="DNA METHYLTRANSFERASE 1-ASSOCIATED PROTEIN 1 FAMILY MEMBER"/>
    <property type="match status" value="1"/>
</dbReference>
<dbReference type="Proteomes" id="UP000807306">
    <property type="component" value="Unassembled WGS sequence"/>
</dbReference>
<reference evidence="11" key="1">
    <citation type="submission" date="2020-11" db="EMBL/GenBank/DDBJ databases">
        <authorList>
            <consortium name="DOE Joint Genome Institute"/>
            <person name="Ahrendt S."/>
            <person name="Riley R."/>
            <person name="Andreopoulos W."/>
            <person name="Labutti K."/>
            <person name="Pangilinan J."/>
            <person name="Ruiz-Duenas F.J."/>
            <person name="Barrasa J.M."/>
            <person name="Sanchez-Garcia M."/>
            <person name="Camarero S."/>
            <person name="Miyauchi S."/>
            <person name="Serrano A."/>
            <person name="Linde D."/>
            <person name="Babiker R."/>
            <person name="Drula E."/>
            <person name="Ayuso-Fernandez I."/>
            <person name="Pacheco R."/>
            <person name="Padilla G."/>
            <person name="Ferreira P."/>
            <person name="Barriuso J."/>
            <person name="Kellner H."/>
            <person name="Castanera R."/>
            <person name="Alfaro M."/>
            <person name="Ramirez L."/>
            <person name="Pisabarro A.G."/>
            <person name="Kuo A."/>
            <person name="Tritt A."/>
            <person name="Lipzen A."/>
            <person name="He G."/>
            <person name="Yan M."/>
            <person name="Ng V."/>
            <person name="Cullen D."/>
            <person name="Martin F."/>
            <person name="Rosso M.-N."/>
            <person name="Henrissat B."/>
            <person name="Hibbett D."/>
            <person name="Martinez A.T."/>
            <person name="Grigoriev I.V."/>
        </authorList>
    </citation>
    <scope>NUCLEOTIDE SEQUENCE</scope>
    <source>
        <strain evidence="11">CBS 506.95</strain>
    </source>
</reference>
<dbReference type="InterPro" id="IPR032563">
    <property type="entry name" value="DAMP1_SANT-like"/>
</dbReference>
<evidence type="ECO:0000256" key="8">
    <source>
        <dbReference type="ARBA" id="ARBA00025264"/>
    </source>
</evidence>
<evidence type="ECO:0000256" key="6">
    <source>
        <dbReference type="ARBA" id="ARBA00023163"/>
    </source>
</evidence>
<dbReference type="GO" id="GO:0006338">
    <property type="term" value="P:chromatin remodeling"/>
    <property type="evidence" value="ECO:0007669"/>
    <property type="project" value="InterPro"/>
</dbReference>
<keyword evidence="4" id="KW-0156">Chromatin regulator</keyword>
<dbReference type="InterPro" id="IPR009057">
    <property type="entry name" value="Homeodomain-like_sf"/>
</dbReference>
<evidence type="ECO:0000256" key="7">
    <source>
        <dbReference type="ARBA" id="ARBA00023242"/>
    </source>
</evidence>
<gene>
    <name evidence="11" type="ORF">CPB83DRAFT_842813</name>
</gene>
<proteinExistence type="inferred from homology"/>
<evidence type="ECO:0000313" key="11">
    <source>
        <dbReference type="EMBL" id="KAF9534718.1"/>
    </source>
</evidence>
<keyword evidence="5" id="KW-0805">Transcription regulation</keyword>
<dbReference type="PROSITE" id="PS50090">
    <property type="entry name" value="MYB_LIKE"/>
    <property type="match status" value="1"/>
</dbReference>
<feature type="region of interest" description="Disordered" evidence="9">
    <location>
        <begin position="1"/>
        <end position="35"/>
    </location>
</feature>
<comment type="similarity">
    <text evidence="2">Belongs to the SWC4 family.</text>
</comment>
<dbReference type="AlphaFoldDB" id="A0A9P6ETU5"/>
<dbReference type="Pfam" id="PF16282">
    <property type="entry name" value="SANT_DAMP1_like"/>
    <property type="match status" value="1"/>
</dbReference>
<dbReference type="OrthoDB" id="19740at2759"/>
<feature type="domain" description="Myb-like" evidence="10">
    <location>
        <begin position="137"/>
        <end position="184"/>
    </location>
</feature>
<dbReference type="GO" id="GO:0000812">
    <property type="term" value="C:Swr1 complex"/>
    <property type="evidence" value="ECO:0007669"/>
    <property type="project" value="TreeGrafter"/>
</dbReference>